<gene>
    <name evidence="2" type="ORF">AVEN_97882_1</name>
</gene>
<organism evidence="2 3">
    <name type="scientific">Araneus ventricosus</name>
    <name type="common">Orbweaver spider</name>
    <name type="synonym">Epeira ventricosa</name>
    <dbReference type="NCBI Taxonomy" id="182803"/>
    <lineage>
        <taxon>Eukaryota</taxon>
        <taxon>Metazoa</taxon>
        <taxon>Ecdysozoa</taxon>
        <taxon>Arthropoda</taxon>
        <taxon>Chelicerata</taxon>
        <taxon>Arachnida</taxon>
        <taxon>Araneae</taxon>
        <taxon>Araneomorphae</taxon>
        <taxon>Entelegynae</taxon>
        <taxon>Araneoidea</taxon>
        <taxon>Araneidae</taxon>
        <taxon>Araneus</taxon>
    </lineage>
</organism>
<accession>A0A4Y2F2B2</accession>
<evidence type="ECO:0000313" key="3">
    <source>
        <dbReference type="Proteomes" id="UP000499080"/>
    </source>
</evidence>
<feature type="chain" id="PRO_5021248456" evidence="1">
    <location>
        <begin position="21"/>
        <end position="128"/>
    </location>
</feature>
<name>A0A4Y2F2B2_ARAVE</name>
<reference evidence="2 3" key="1">
    <citation type="journal article" date="2019" name="Sci. Rep.">
        <title>Orb-weaving spider Araneus ventricosus genome elucidates the spidroin gene catalogue.</title>
        <authorList>
            <person name="Kono N."/>
            <person name="Nakamura H."/>
            <person name="Ohtoshi R."/>
            <person name="Moran D.A.P."/>
            <person name="Shinohara A."/>
            <person name="Yoshida Y."/>
            <person name="Fujiwara M."/>
            <person name="Mori M."/>
            <person name="Tomita M."/>
            <person name="Arakawa K."/>
        </authorList>
    </citation>
    <scope>NUCLEOTIDE SEQUENCE [LARGE SCALE GENOMIC DNA]</scope>
</reference>
<evidence type="ECO:0000313" key="2">
    <source>
        <dbReference type="EMBL" id="GBM35682.1"/>
    </source>
</evidence>
<evidence type="ECO:0000256" key="1">
    <source>
        <dbReference type="SAM" id="SignalP"/>
    </source>
</evidence>
<comment type="caution">
    <text evidence="2">The sequence shown here is derived from an EMBL/GenBank/DDBJ whole genome shotgun (WGS) entry which is preliminary data.</text>
</comment>
<dbReference type="EMBL" id="BGPR01000790">
    <property type="protein sequence ID" value="GBM35682.1"/>
    <property type="molecule type" value="Genomic_DNA"/>
</dbReference>
<keyword evidence="3" id="KW-1185">Reference proteome</keyword>
<feature type="signal peptide" evidence="1">
    <location>
        <begin position="1"/>
        <end position="20"/>
    </location>
</feature>
<sequence length="128" mass="14213">MNNKSKHLVLQIAILVCSKGVEILGVYSGTPGWVGLVNNGIQPYSQPNRGYQKRPLDPQICELAARLTRQECKLETSLQHANANELDVTRQTCHKLAVSIALQTIAKTEYKHNLGFEPPTSRFLNLSS</sequence>
<dbReference type="AlphaFoldDB" id="A0A4Y2F2B2"/>
<proteinExistence type="predicted"/>
<protein>
    <submittedName>
        <fullName evidence="2">Uncharacterized protein</fullName>
    </submittedName>
</protein>
<keyword evidence="1" id="KW-0732">Signal</keyword>
<dbReference type="Proteomes" id="UP000499080">
    <property type="component" value="Unassembled WGS sequence"/>
</dbReference>